<protein>
    <submittedName>
        <fullName evidence="3">Acyl carrier protein</fullName>
    </submittedName>
</protein>
<evidence type="ECO:0000313" key="3">
    <source>
        <dbReference type="EMBL" id="KFG43736.1"/>
    </source>
</evidence>
<dbReference type="Proteomes" id="UP000028837">
    <property type="component" value="Unassembled WGS sequence"/>
</dbReference>
<proteinExistence type="predicted"/>
<dbReference type="AlphaFoldDB" id="A0A086KH68"/>
<dbReference type="Pfam" id="PF14573">
    <property type="entry name" value="PP-binding_2"/>
    <property type="match status" value="1"/>
</dbReference>
<dbReference type="VEuPathDB" id="ToxoDB:TGDOM2_270310"/>
<evidence type="ECO:0000259" key="2">
    <source>
        <dbReference type="PROSITE" id="PS50075"/>
    </source>
</evidence>
<feature type="region of interest" description="Disordered" evidence="1">
    <location>
        <begin position="120"/>
        <end position="145"/>
    </location>
</feature>
<organism evidence="3 4">
    <name type="scientific">Toxoplasma gondii GAB2-2007-GAL-DOM2</name>
    <dbReference type="NCBI Taxonomy" id="1130820"/>
    <lineage>
        <taxon>Eukaryota</taxon>
        <taxon>Sar</taxon>
        <taxon>Alveolata</taxon>
        <taxon>Apicomplexa</taxon>
        <taxon>Conoidasida</taxon>
        <taxon>Coccidia</taxon>
        <taxon>Eucoccidiorida</taxon>
        <taxon>Eimeriorina</taxon>
        <taxon>Sarcocystidae</taxon>
        <taxon>Toxoplasma</taxon>
    </lineage>
</organism>
<comment type="caution">
    <text evidence="3">The sequence shown here is derived from an EMBL/GenBank/DDBJ whole genome shotgun (WGS) entry which is preliminary data.</text>
</comment>
<accession>A0A086KH68</accession>
<dbReference type="SUPFAM" id="SSF47336">
    <property type="entry name" value="ACP-like"/>
    <property type="match status" value="1"/>
</dbReference>
<name>A0A086KH68_TOXGO</name>
<gene>
    <name evidence="3" type="ORF">TGDOM2_270310</name>
</gene>
<dbReference type="InterPro" id="IPR036736">
    <property type="entry name" value="ACP-like_sf"/>
</dbReference>
<reference evidence="3 4" key="1">
    <citation type="submission" date="2014-02" db="EMBL/GenBank/DDBJ databases">
        <authorList>
            <person name="Sibley D."/>
            <person name="Venepally P."/>
            <person name="Karamycheva S."/>
            <person name="Hadjithomas M."/>
            <person name="Khan A."/>
            <person name="Brunk B."/>
            <person name="Roos D."/>
            <person name="Caler E."/>
            <person name="Lorenzi H."/>
        </authorList>
    </citation>
    <scope>NUCLEOTIDE SEQUENCE [LARGE SCALE GENOMIC DNA]</scope>
    <source>
        <strain evidence="3 4">GAB2-2007-GAL-DOM2</strain>
    </source>
</reference>
<evidence type="ECO:0000313" key="4">
    <source>
        <dbReference type="Proteomes" id="UP000028837"/>
    </source>
</evidence>
<dbReference type="InterPro" id="IPR009081">
    <property type="entry name" value="PP-bd_ACP"/>
</dbReference>
<evidence type="ECO:0000256" key="1">
    <source>
        <dbReference type="SAM" id="MobiDB-lite"/>
    </source>
</evidence>
<dbReference type="EMBL" id="AHZU02000489">
    <property type="protein sequence ID" value="KFG43736.1"/>
    <property type="molecule type" value="Genomic_DNA"/>
</dbReference>
<dbReference type="PROSITE" id="PS50075">
    <property type="entry name" value="CARRIER"/>
    <property type="match status" value="1"/>
</dbReference>
<feature type="compositionally biased region" description="Polar residues" evidence="1">
    <location>
        <begin position="134"/>
        <end position="143"/>
    </location>
</feature>
<sequence>MLFTLSSACSVKMEQLIRRVPSQSAFLPLIEKGRCMLSTARLSSIPAKGTAQGVWSPRHSQSTSQLEKTGKFFFSARGLASERKVLAADRVLSGLRASECVEATIGLRFPLCRLLSTTSATPPQGDSEKELPSSAANETTKQESPVVDTDINAVTNYIVGMCQKFLQKGEKVTPSSKLEELRTREDRLWDCLDTVEFVLDVEEIFDVTVPDEVADNFQTLQEIADFVVSERAKAGKFMKDQ</sequence>
<dbReference type="Gene3D" id="1.10.1200.10">
    <property type="entry name" value="ACP-like"/>
    <property type="match status" value="1"/>
</dbReference>
<dbReference type="OrthoDB" id="448946at2759"/>
<feature type="domain" description="Carrier" evidence="2">
    <location>
        <begin position="149"/>
        <end position="231"/>
    </location>
</feature>